<comment type="caution">
    <text evidence="4">The sequence shown here is derived from an EMBL/GenBank/DDBJ whole genome shotgun (WGS) entry which is preliminary data.</text>
</comment>
<evidence type="ECO:0000256" key="1">
    <source>
        <dbReference type="SAM" id="MobiDB-lite"/>
    </source>
</evidence>
<evidence type="ECO:0008006" key="6">
    <source>
        <dbReference type="Google" id="ProtNLM"/>
    </source>
</evidence>
<dbReference type="SUPFAM" id="SSF48239">
    <property type="entry name" value="Terpenoid cyclases/Protein prenyltransferases"/>
    <property type="match status" value="1"/>
</dbReference>
<dbReference type="Proteomes" id="UP000037432">
    <property type="component" value="Unassembled WGS sequence"/>
</dbReference>
<name>A0A0J7YYP3_STRVR</name>
<evidence type="ECO:0000256" key="3">
    <source>
        <dbReference type="SAM" id="SignalP"/>
    </source>
</evidence>
<dbReference type="AlphaFoldDB" id="A0A0J7YYP3"/>
<keyword evidence="2" id="KW-0812">Transmembrane</keyword>
<sequence>MYVRRSAAVLAAVTVIGTVTPAFAADSSPSASPSVTLPSGLYGTSDPTYDGVWRQSLALIAQHRVDVRPAATAVDWLVGQQCANGAFAAFRAEPAKACDAKTMVDTNSTAAAVQALAAVGGHGTEIGKAKTWLRSVQNKDGGWGYTAGGASDANSTSVVIGALNSSGGLHAPNVQKDGKSPYEALVKLSLPCADGGAFAYQPDKKGRLSANADATAAAVVAASGQGMLTTRAGDKAAADCADGSRRTPEQAAANGAAYLGKALEKDGYLKSALAGAEDQPDYGNTADAVVALAVQGGESAARKPLEWLEKNAATWAKQNGPAAYAQLIFAAHATGTDPRDFGGTDLVKQLNATGPAPQSAATASEQEKDKEKKENDDSPFGVWWYVGIFLVVGIGIGFLLSGRNKGK</sequence>
<evidence type="ECO:0000313" key="4">
    <source>
        <dbReference type="EMBL" id="KMS68709.1"/>
    </source>
</evidence>
<dbReference type="PATRIC" id="fig|1938.3.peg.8268"/>
<dbReference type="RefSeq" id="WP_048586031.1">
    <property type="nucleotide sequence ID" value="NZ_LFNT01000072.1"/>
</dbReference>
<feature type="transmembrane region" description="Helical" evidence="2">
    <location>
        <begin position="382"/>
        <end position="401"/>
    </location>
</feature>
<keyword evidence="3" id="KW-0732">Signal</keyword>
<dbReference type="InterPro" id="IPR008930">
    <property type="entry name" value="Terpenoid_cyclase/PrenylTrfase"/>
</dbReference>
<reference evidence="4 5" key="1">
    <citation type="submission" date="2015-06" db="EMBL/GenBank/DDBJ databases">
        <authorList>
            <person name="Ju K.-S."/>
            <person name="Doroghazi J.R."/>
            <person name="Metcalf W.W."/>
        </authorList>
    </citation>
    <scope>NUCLEOTIDE SEQUENCE [LARGE SCALE GENOMIC DNA]</scope>
    <source>
        <strain evidence="4 5">NRRL 3414</strain>
    </source>
</reference>
<feature type="signal peptide" evidence="3">
    <location>
        <begin position="1"/>
        <end position="24"/>
    </location>
</feature>
<accession>A0A0J7YYP3</accession>
<protein>
    <recommendedName>
        <fullName evidence="6">Secreted protein</fullName>
    </recommendedName>
</protein>
<dbReference type="OrthoDB" id="3852853at2"/>
<dbReference type="EMBL" id="LFNT01000072">
    <property type="protein sequence ID" value="KMS68709.1"/>
    <property type="molecule type" value="Genomic_DNA"/>
</dbReference>
<keyword evidence="2" id="KW-1133">Transmembrane helix</keyword>
<dbReference type="Gene3D" id="1.50.10.20">
    <property type="match status" value="1"/>
</dbReference>
<feature type="chain" id="PRO_5005292426" description="Secreted protein" evidence="3">
    <location>
        <begin position="25"/>
        <end position="407"/>
    </location>
</feature>
<organism evidence="4 5">
    <name type="scientific">Streptomyces viridochromogenes</name>
    <dbReference type="NCBI Taxonomy" id="1938"/>
    <lineage>
        <taxon>Bacteria</taxon>
        <taxon>Bacillati</taxon>
        <taxon>Actinomycetota</taxon>
        <taxon>Actinomycetes</taxon>
        <taxon>Kitasatosporales</taxon>
        <taxon>Streptomycetaceae</taxon>
        <taxon>Streptomyces</taxon>
    </lineage>
</organism>
<keyword evidence="2" id="KW-0472">Membrane</keyword>
<feature type="region of interest" description="Disordered" evidence="1">
    <location>
        <begin position="341"/>
        <end position="376"/>
    </location>
</feature>
<feature type="compositionally biased region" description="Basic and acidic residues" evidence="1">
    <location>
        <begin position="365"/>
        <end position="376"/>
    </location>
</feature>
<evidence type="ECO:0000313" key="5">
    <source>
        <dbReference type="Proteomes" id="UP000037432"/>
    </source>
</evidence>
<gene>
    <name evidence="4" type="ORF">ACM01_38135</name>
</gene>
<evidence type="ECO:0000256" key="2">
    <source>
        <dbReference type="SAM" id="Phobius"/>
    </source>
</evidence>
<proteinExistence type="predicted"/>